<feature type="transmembrane region" description="Helical" evidence="1">
    <location>
        <begin position="42"/>
        <end position="61"/>
    </location>
</feature>
<sequence length="70" mass="7401">MSVRTTRPSPATMPSGHRIVVLIVVVLVTVALRMSGQPLPESLLLVLATGGVAAQIVTWLASGTARLRWP</sequence>
<keyword evidence="3" id="KW-1185">Reference proteome</keyword>
<name>A0A7W7QP86_9ACTN</name>
<organism evidence="2 3">
    <name type="scientific">Streptosporangium saharense</name>
    <dbReference type="NCBI Taxonomy" id="1706840"/>
    <lineage>
        <taxon>Bacteria</taxon>
        <taxon>Bacillati</taxon>
        <taxon>Actinomycetota</taxon>
        <taxon>Actinomycetes</taxon>
        <taxon>Streptosporangiales</taxon>
        <taxon>Streptosporangiaceae</taxon>
        <taxon>Streptosporangium</taxon>
    </lineage>
</organism>
<comment type="caution">
    <text evidence="2">The sequence shown here is derived from an EMBL/GenBank/DDBJ whole genome shotgun (WGS) entry which is preliminary data.</text>
</comment>
<protein>
    <submittedName>
        <fullName evidence="2">Uncharacterized protein</fullName>
    </submittedName>
</protein>
<dbReference type="Proteomes" id="UP000552644">
    <property type="component" value="Unassembled WGS sequence"/>
</dbReference>
<gene>
    <name evidence="2" type="ORF">FHS44_004367</name>
</gene>
<dbReference type="RefSeq" id="WP_184717348.1">
    <property type="nucleotide sequence ID" value="NZ_JACHJP010000004.1"/>
</dbReference>
<evidence type="ECO:0000256" key="1">
    <source>
        <dbReference type="SAM" id="Phobius"/>
    </source>
</evidence>
<evidence type="ECO:0000313" key="2">
    <source>
        <dbReference type="EMBL" id="MBB4917259.1"/>
    </source>
</evidence>
<feature type="transmembrane region" description="Helical" evidence="1">
    <location>
        <begin position="20"/>
        <end position="36"/>
    </location>
</feature>
<accession>A0A7W7QP86</accession>
<keyword evidence="1" id="KW-0472">Membrane</keyword>
<reference evidence="2 3" key="1">
    <citation type="submission" date="2020-08" db="EMBL/GenBank/DDBJ databases">
        <title>Genomic Encyclopedia of Type Strains, Phase III (KMG-III): the genomes of soil and plant-associated and newly described type strains.</title>
        <authorList>
            <person name="Whitman W."/>
        </authorList>
    </citation>
    <scope>NUCLEOTIDE SEQUENCE [LARGE SCALE GENOMIC DNA]</scope>
    <source>
        <strain evidence="2 3">CECT 8840</strain>
    </source>
</reference>
<evidence type="ECO:0000313" key="3">
    <source>
        <dbReference type="Proteomes" id="UP000552644"/>
    </source>
</evidence>
<keyword evidence="1" id="KW-1133">Transmembrane helix</keyword>
<dbReference type="EMBL" id="JACHJP010000004">
    <property type="protein sequence ID" value="MBB4917259.1"/>
    <property type="molecule type" value="Genomic_DNA"/>
</dbReference>
<proteinExistence type="predicted"/>
<keyword evidence="1" id="KW-0812">Transmembrane</keyword>
<dbReference type="AlphaFoldDB" id="A0A7W7QP86"/>